<evidence type="ECO:0000256" key="3">
    <source>
        <dbReference type="ARBA" id="ARBA00022679"/>
    </source>
</evidence>
<proteinExistence type="predicted"/>
<evidence type="ECO:0000313" key="9">
    <source>
        <dbReference type="EMBL" id="QDT65715.1"/>
    </source>
</evidence>
<dbReference type="Pfam" id="PF00069">
    <property type="entry name" value="Pkinase"/>
    <property type="match status" value="1"/>
</dbReference>
<accession>A0A517TBG7</accession>
<name>A0A517TBG7_9PLAN</name>
<dbReference type="InterPro" id="IPR000719">
    <property type="entry name" value="Prot_kinase_dom"/>
</dbReference>
<sequence>MTEERIGEYTLGTVLGVGTVGTVYRAVNMKTGQAAALKILLPQVSKDKDIVARFNREIDILERLSHPNIVELYESGNYKDQLYYTMELVEGGTLKQILKRKIRLDWQDAVEIGWQVCSALQHLHNHGIIHRDLKPANLFFTEQANVKLGDFGIAFDTEAADLTASGLTVGTYMYMSPEQIRGARTISPKTDLYALGCLLYEMLTGRPPFQGENFAQIFDQHLQATAPPVSIYVHDVPEELSDLVDSLLKKDPEQRPFNARAVQGMLGETLMQWDEAKNESGSHRKIRNTPDIWAMDRRRPIIAELLKDSQSSSVNTVSWKMLVFIALLVIVLILLGTFTANQG</sequence>
<dbReference type="EC" id="2.7.11.1" evidence="1"/>
<dbReference type="PROSITE" id="PS50011">
    <property type="entry name" value="PROTEIN_KINASE_DOM"/>
    <property type="match status" value="1"/>
</dbReference>
<keyword evidence="4" id="KW-0547">Nucleotide-binding</keyword>
<dbReference type="Proteomes" id="UP000319976">
    <property type="component" value="Chromosome"/>
</dbReference>
<evidence type="ECO:0000256" key="5">
    <source>
        <dbReference type="ARBA" id="ARBA00022777"/>
    </source>
</evidence>
<dbReference type="SMART" id="SM00220">
    <property type="entry name" value="S_TKc"/>
    <property type="match status" value="1"/>
</dbReference>
<evidence type="ECO:0000256" key="6">
    <source>
        <dbReference type="ARBA" id="ARBA00022840"/>
    </source>
</evidence>
<dbReference type="PANTHER" id="PTHR43289:SF6">
    <property type="entry name" value="SERINE_THREONINE-PROTEIN KINASE NEKL-3"/>
    <property type="match status" value="1"/>
</dbReference>
<reference evidence="9 10" key="1">
    <citation type="submission" date="2019-02" db="EMBL/GenBank/DDBJ databases">
        <title>Deep-cultivation of Planctomycetes and their phenomic and genomic characterization uncovers novel biology.</title>
        <authorList>
            <person name="Wiegand S."/>
            <person name="Jogler M."/>
            <person name="Boedeker C."/>
            <person name="Pinto D."/>
            <person name="Vollmers J."/>
            <person name="Rivas-Marin E."/>
            <person name="Kohn T."/>
            <person name="Peeters S.H."/>
            <person name="Heuer A."/>
            <person name="Rast P."/>
            <person name="Oberbeckmann S."/>
            <person name="Bunk B."/>
            <person name="Jeske O."/>
            <person name="Meyerdierks A."/>
            <person name="Storesund J.E."/>
            <person name="Kallscheuer N."/>
            <person name="Luecker S."/>
            <person name="Lage O.M."/>
            <person name="Pohl T."/>
            <person name="Merkel B.J."/>
            <person name="Hornburger P."/>
            <person name="Mueller R.-W."/>
            <person name="Bruemmer F."/>
            <person name="Labrenz M."/>
            <person name="Spormann A.M."/>
            <person name="Op den Camp H."/>
            <person name="Overmann J."/>
            <person name="Amann R."/>
            <person name="Jetten M.S.M."/>
            <person name="Mascher T."/>
            <person name="Medema M.H."/>
            <person name="Devos D.P."/>
            <person name="Kaster A.-K."/>
            <person name="Ovreas L."/>
            <person name="Rohde M."/>
            <person name="Galperin M.Y."/>
            <person name="Jogler C."/>
        </authorList>
    </citation>
    <scope>NUCLEOTIDE SEQUENCE [LARGE SCALE GENOMIC DNA]</scope>
    <source>
        <strain evidence="9 10">V22</strain>
    </source>
</reference>
<dbReference type="PANTHER" id="PTHR43289">
    <property type="entry name" value="MITOGEN-ACTIVATED PROTEIN KINASE KINASE KINASE 20-RELATED"/>
    <property type="match status" value="1"/>
</dbReference>
<dbReference type="GO" id="GO:0005524">
    <property type="term" value="F:ATP binding"/>
    <property type="evidence" value="ECO:0007669"/>
    <property type="project" value="UniProtKB-KW"/>
</dbReference>
<dbReference type="GO" id="GO:0004674">
    <property type="term" value="F:protein serine/threonine kinase activity"/>
    <property type="evidence" value="ECO:0007669"/>
    <property type="project" value="UniProtKB-KW"/>
</dbReference>
<keyword evidence="6" id="KW-0067">ATP-binding</keyword>
<keyword evidence="5 9" id="KW-0418">Kinase</keyword>
<dbReference type="CDD" id="cd14014">
    <property type="entry name" value="STKc_PknB_like"/>
    <property type="match status" value="1"/>
</dbReference>
<dbReference type="Gene3D" id="1.10.510.10">
    <property type="entry name" value="Transferase(Phosphotransferase) domain 1"/>
    <property type="match status" value="1"/>
</dbReference>
<organism evidence="9 10">
    <name type="scientific">Calycomorphotria hydatis</name>
    <dbReference type="NCBI Taxonomy" id="2528027"/>
    <lineage>
        <taxon>Bacteria</taxon>
        <taxon>Pseudomonadati</taxon>
        <taxon>Planctomycetota</taxon>
        <taxon>Planctomycetia</taxon>
        <taxon>Planctomycetales</taxon>
        <taxon>Planctomycetaceae</taxon>
        <taxon>Calycomorphotria</taxon>
    </lineage>
</organism>
<keyword evidence="3 9" id="KW-0808">Transferase</keyword>
<evidence type="ECO:0000259" key="8">
    <source>
        <dbReference type="PROSITE" id="PS50011"/>
    </source>
</evidence>
<keyword evidence="2" id="KW-0723">Serine/threonine-protein kinase</keyword>
<feature type="domain" description="Protein kinase" evidence="8">
    <location>
        <begin position="9"/>
        <end position="271"/>
    </location>
</feature>
<dbReference type="SUPFAM" id="SSF56112">
    <property type="entry name" value="Protein kinase-like (PK-like)"/>
    <property type="match status" value="1"/>
</dbReference>
<evidence type="ECO:0000313" key="10">
    <source>
        <dbReference type="Proteomes" id="UP000319976"/>
    </source>
</evidence>
<keyword evidence="7" id="KW-1133">Transmembrane helix</keyword>
<dbReference type="InterPro" id="IPR008271">
    <property type="entry name" value="Ser/Thr_kinase_AS"/>
</dbReference>
<evidence type="ECO:0000256" key="4">
    <source>
        <dbReference type="ARBA" id="ARBA00022741"/>
    </source>
</evidence>
<dbReference type="InterPro" id="IPR011009">
    <property type="entry name" value="Kinase-like_dom_sf"/>
</dbReference>
<evidence type="ECO:0000256" key="2">
    <source>
        <dbReference type="ARBA" id="ARBA00022527"/>
    </source>
</evidence>
<dbReference type="OrthoDB" id="6111975at2"/>
<keyword evidence="7" id="KW-0812">Transmembrane</keyword>
<dbReference type="FunFam" id="1.10.510.10:FF:000021">
    <property type="entry name" value="Serine/threonine protein kinase"/>
    <property type="match status" value="1"/>
</dbReference>
<evidence type="ECO:0000256" key="7">
    <source>
        <dbReference type="SAM" id="Phobius"/>
    </source>
</evidence>
<dbReference type="EMBL" id="CP036316">
    <property type="protein sequence ID" value="QDT65715.1"/>
    <property type="molecule type" value="Genomic_DNA"/>
</dbReference>
<evidence type="ECO:0000256" key="1">
    <source>
        <dbReference type="ARBA" id="ARBA00012513"/>
    </source>
</evidence>
<keyword evidence="7" id="KW-0472">Membrane</keyword>
<keyword evidence="10" id="KW-1185">Reference proteome</keyword>
<dbReference type="RefSeq" id="WP_145264107.1">
    <property type="nucleotide sequence ID" value="NZ_CP036316.1"/>
</dbReference>
<dbReference type="AlphaFoldDB" id="A0A517TBG7"/>
<dbReference type="KEGG" id="chya:V22_29750"/>
<protein>
    <recommendedName>
        <fullName evidence="1">non-specific serine/threonine protein kinase</fullName>
        <ecNumber evidence="1">2.7.11.1</ecNumber>
    </recommendedName>
</protein>
<feature type="transmembrane region" description="Helical" evidence="7">
    <location>
        <begin position="319"/>
        <end position="340"/>
    </location>
</feature>
<dbReference type="PROSITE" id="PS00108">
    <property type="entry name" value="PROTEIN_KINASE_ST"/>
    <property type="match status" value="1"/>
</dbReference>
<gene>
    <name evidence="9" type="primary">spk1</name>
    <name evidence="9" type="ORF">V22_29750</name>
</gene>